<dbReference type="Pfam" id="PF04828">
    <property type="entry name" value="GFA"/>
    <property type="match status" value="1"/>
</dbReference>
<name>A0A6A6Q645_9PEZI</name>
<dbReference type="Proteomes" id="UP000799767">
    <property type="component" value="Unassembled WGS sequence"/>
</dbReference>
<evidence type="ECO:0000259" key="5">
    <source>
        <dbReference type="PROSITE" id="PS51891"/>
    </source>
</evidence>
<dbReference type="PANTHER" id="PTHR33337:SF31">
    <property type="entry name" value="DUF636 DOMAIN PROTEIN (AFU_ORTHOLOGUE AFUA_2G12650)"/>
    <property type="match status" value="1"/>
</dbReference>
<proteinExistence type="inferred from homology"/>
<evidence type="ECO:0000313" key="6">
    <source>
        <dbReference type="EMBL" id="KAF2487541.1"/>
    </source>
</evidence>
<dbReference type="EMBL" id="MU001631">
    <property type="protein sequence ID" value="KAF2487541.1"/>
    <property type="molecule type" value="Genomic_DNA"/>
</dbReference>
<dbReference type="GeneID" id="54478862"/>
<dbReference type="RefSeq" id="XP_033594110.1">
    <property type="nucleotide sequence ID" value="XM_033737860.1"/>
</dbReference>
<evidence type="ECO:0000256" key="4">
    <source>
        <dbReference type="ARBA" id="ARBA00023239"/>
    </source>
</evidence>
<comment type="similarity">
    <text evidence="1">Belongs to the Gfa family.</text>
</comment>
<reference evidence="6" key="1">
    <citation type="journal article" date="2020" name="Stud. Mycol.">
        <title>101 Dothideomycetes genomes: a test case for predicting lifestyles and emergence of pathogens.</title>
        <authorList>
            <person name="Haridas S."/>
            <person name="Albert R."/>
            <person name="Binder M."/>
            <person name="Bloem J."/>
            <person name="Labutti K."/>
            <person name="Salamov A."/>
            <person name="Andreopoulos B."/>
            <person name="Baker S."/>
            <person name="Barry K."/>
            <person name="Bills G."/>
            <person name="Bluhm B."/>
            <person name="Cannon C."/>
            <person name="Castanera R."/>
            <person name="Culley D."/>
            <person name="Daum C."/>
            <person name="Ezra D."/>
            <person name="Gonzalez J."/>
            <person name="Henrissat B."/>
            <person name="Kuo A."/>
            <person name="Liang C."/>
            <person name="Lipzen A."/>
            <person name="Lutzoni F."/>
            <person name="Magnuson J."/>
            <person name="Mondo S."/>
            <person name="Nolan M."/>
            <person name="Ohm R."/>
            <person name="Pangilinan J."/>
            <person name="Park H.-J."/>
            <person name="Ramirez L."/>
            <person name="Alfaro M."/>
            <person name="Sun H."/>
            <person name="Tritt A."/>
            <person name="Yoshinaga Y."/>
            <person name="Zwiers L.-H."/>
            <person name="Turgeon B."/>
            <person name="Goodwin S."/>
            <person name="Spatafora J."/>
            <person name="Crous P."/>
            <person name="Grigoriev I."/>
        </authorList>
    </citation>
    <scope>NUCLEOTIDE SEQUENCE</scope>
    <source>
        <strain evidence="6">CBS 113389</strain>
    </source>
</reference>
<dbReference type="OrthoDB" id="5422068at2759"/>
<dbReference type="Gene3D" id="3.90.1590.10">
    <property type="entry name" value="glutathione-dependent formaldehyde- activating enzyme (gfa)"/>
    <property type="match status" value="2"/>
</dbReference>
<keyword evidence="2" id="KW-0479">Metal-binding</keyword>
<feature type="domain" description="CENP-V/GFA" evidence="5">
    <location>
        <begin position="8"/>
        <end position="133"/>
    </location>
</feature>
<dbReference type="InterPro" id="IPR006913">
    <property type="entry name" value="CENP-V/GFA"/>
</dbReference>
<dbReference type="SUPFAM" id="SSF51316">
    <property type="entry name" value="Mss4-like"/>
    <property type="match status" value="2"/>
</dbReference>
<evidence type="ECO:0000313" key="7">
    <source>
        <dbReference type="Proteomes" id="UP000799767"/>
    </source>
</evidence>
<dbReference type="AlphaFoldDB" id="A0A6A6Q645"/>
<dbReference type="GO" id="GO:0016846">
    <property type="term" value="F:carbon-sulfur lyase activity"/>
    <property type="evidence" value="ECO:0007669"/>
    <property type="project" value="InterPro"/>
</dbReference>
<accession>A0A6A6Q645</accession>
<gene>
    <name evidence="6" type="ORF">BDY17DRAFT_329175</name>
</gene>
<keyword evidence="3" id="KW-0862">Zinc</keyword>
<dbReference type="PANTHER" id="PTHR33337">
    <property type="entry name" value="GFA DOMAIN-CONTAINING PROTEIN"/>
    <property type="match status" value="1"/>
</dbReference>
<keyword evidence="4" id="KW-0456">Lyase</keyword>
<evidence type="ECO:0000256" key="1">
    <source>
        <dbReference type="ARBA" id="ARBA00005495"/>
    </source>
</evidence>
<dbReference type="GO" id="GO:0046872">
    <property type="term" value="F:metal ion binding"/>
    <property type="evidence" value="ECO:0007669"/>
    <property type="project" value="UniProtKB-KW"/>
</dbReference>
<organism evidence="6 7">
    <name type="scientific">Neohortaea acidophila</name>
    <dbReference type="NCBI Taxonomy" id="245834"/>
    <lineage>
        <taxon>Eukaryota</taxon>
        <taxon>Fungi</taxon>
        <taxon>Dikarya</taxon>
        <taxon>Ascomycota</taxon>
        <taxon>Pezizomycotina</taxon>
        <taxon>Dothideomycetes</taxon>
        <taxon>Dothideomycetidae</taxon>
        <taxon>Mycosphaerellales</taxon>
        <taxon>Teratosphaeriaceae</taxon>
        <taxon>Neohortaea</taxon>
    </lineage>
</organism>
<evidence type="ECO:0000256" key="3">
    <source>
        <dbReference type="ARBA" id="ARBA00022833"/>
    </source>
</evidence>
<protein>
    <submittedName>
        <fullName evidence="6">Mss4-like protein</fullName>
    </submittedName>
</protein>
<dbReference type="PROSITE" id="PS51891">
    <property type="entry name" value="CENP_V_GFA"/>
    <property type="match status" value="1"/>
</dbReference>
<evidence type="ECO:0000256" key="2">
    <source>
        <dbReference type="ARBA" id="ARBA00022723"/>
    </source>
</evidence>
<dbReference type="InterPro" id="IPR011057">
    <property type="entry name" value="Mss4-like_sf"/>
</dbReference>
<sequence>MSDGYETVTARCLCGVARHQLELAKADLPLRLSICHCHSCRHMTGTLGLTFIQLAADYAPAPAVLANLTAFPFSKRLTQYFCSTCGTLMLSHYWKDGDDRSKGEQWDAMTGTLEQADGIFELQSHEFVADTLDGGQADFLPSVNGKAISRWAGWPGKSEQLPLYWTSPNRPSIRESRAEKVHAHCKCGGVQFWIARPSERSEQASCPWPDLIIPDHSTEARPAPAAWWLCDGGKKFLAGVCACNSCRLDTGMEWMPWAFVPAIDITLDAEGDVPFSLPFSTLRAYTSSPHVIRWSY</sequence>
<keyword evidence="7" id="KW-1185">Reference proteome</keyword>